<name>A0A2W0ETG5_PSEJE</name>
<dbReference type="Proteomes" id="UP000247437">
    <property type="component" value="Unassembled WGS sequence"/>
</dbReference>
<dbReference type="EMBL" id="PDLL01000034">
    <property type="protein sequence ID" value="PYY71649.1"/>
    <property type="molecule type" value="Genomic_DNA"/>
</dbReference>
<sequence>NAWFDGFAAANLSTLATYFAHSDPSLKDYGVGIATIGTTSDGKISFTKYYYTPEYEGRGHGFQTCIKS</sequence>
<gene>
    <name evidence="1" type="ORF">CRX42_05230</name>
</gene>
<organism evidence="1 2">
    <name type="scientific">Pseudomonas jessenii</name>
    <dbReference type="NCBI Taxonomy" id="77298"/>
    <lineage>
        <taxon>Bacteria</taxon>
        <taxon>Pseudomonadati</taxon>
        <taxon>Pseudomonadota</taxon>
        <taxon>Gammaproteobacteria</taxon>
        <taxon>Pseudomonadales</taxon>
        <taxon>Pseudomonadaceae</taxon>
        <taxon>Pseudomonas</taxon>
    </lineage>
</organism>
<proteinExistence type="predicted"/>
<dbReference type="AlphaFoldDB" id="A0A2W0ETG5"/>
<feature type="non-terminal residue" evidence="1">
    <location>
        <position position="1"/>
    </location>
</feature>
<protein>
    <recommendedName>
        <fullName evidence="3">GNAT family N-acetyltransferase</fullName>
    </recommendedName>
</protein>
<comment type="caution">
    <text evidence="1">The sequence shown here is derived from an EMBL/GenBank/DDBJ whole genome shotgun (WGS) entry which is preliminary data.</text>
</comment>
<evidence type="ECO:0000313" key="1">
    <source>
        <dbReference type="EMBL" id="PYY71649.1"/>
    </source>
</evidence>
<reference evidence="1 2" key="1">
    <citation type="journal article" date="2018" name="Appl. Microbiol. Biotechnol.">
        <title>Characterization of the caprolactam degradation pathway in Pseudomonas jessenii using mass spectrometry-based proteomics.</title>
        <authorList>
            <person name="Otzen M."/>
            <person name="Palacio C."/>
            <person name="Janssen D.B."/>
        </authorList>
    </citation>
    <scope>NUCLEOTIDE SEQUENCE [LARGE SCALE GENOMIC DNA]</scope>
    <source>
        <strain evidence="1 2">GO3</strain>
    </source>
</reference>
<accession>A0A2W0ETG5</accession>
<evidence type="ECO:0000313" key="2">
    <source>
        <dbReference type="Proteomes" id="UP000247437"/>
    </source>
</evidence>
<evidence type="ECO:0008006" key="3">
    <source>
        <dbReference type="Google" id="ProtNLM"/>
    </source>
</evidence>